<organism evidence="1 2">
    <name type="scientific">Microthlaspi erraticum</name>
    <dbReference type="NCBI Taxonomy" id="1685480"/>
    <lineage>
        <taxon>Eukaryota</taxon>
        <taxon>Viridiplantae</taxon>
        <taxon>Streptophyta</taxon>
        <taxon>Embryophyta</taxon>
        <taxon>Tracheophyta</taxon>
        <taxon>Spermatophyta</taxon>
        <taxon>Magnoliopsida</taxon>
        <taxon>eudicotyledons</taxon>
        <taxon>Gunneridae</taxon>
        <taxon>Pentapetalae</taxon>
        <taxon>rosids</taxon>
        <taxon>malvids</taxon>
        <taxon>Brassicales</taxon>
        <taxon>Brassicaceae</taxon>
        <taxon>Coluteocarpeae</taxon>
        <taxon>Microthlaspi</taxon>
    </lineage>
</organism>
<protein>
    <submittedName>
        <fullName evidence="1">Uncharacterized protein</fullName>
    </submittedName>
</protein>
<gene>
    <name evidence="1" type="ORF">MERR_LOCUS16359</name>
</gene>
<evidence type="ECO:0000313" key="1">
    <source>
        <dbReference type="EMBL" id="CAA7029124.1"/>
    </source>
</evidence>
<accession>A0A6D2IPW1</accession>
<name>A0A6D2IPW1_9BRAS</name>
<proteinExistence type="predicted"/>
<dbReference type="Proteomes" id="UP000467841">
    <property type="component" value="Unassembled WGS sequence"/>
</dbReference>
<dbReference type="AlphaFoldDB" id="A0A6D2IPW1"/>
<reference evidence="1" key="1">
    <citation type="submission" date="2020-01" db="EMBL/GenBank/DDBJ databases">
        <authorList>
            <person name="Mishra B."/>
        </authorList>
    </citation>
    <scope>NUCLEOTIDE SEQUENCE [LARGE SCALE GENOMIC DNA]</scope>
</reference>
<dbReference type="EMBL" id="CACVBM020001076">
    <property type="protein sequence ID" value="CAA7029124.1"/>
    <property type="molecule type" value="Genomic_DNA"/>
</dbReference>
<comment type="caution">
    <text evidence="1">The sequence shown here is derived from an EMBL/GenBank/DDBJ whole genome shotgun (WGS) entry which is preliminary data.</text>
</comment>
<sequence length="119" mass="13668">MWLKEGDLNIKFFHASTKQRRAINRIVGLHNESNVWVAGEKENEKVAVNYFEDLFTSILPMDFTEVLGNVSEHITITENETLTRSATETEVREALFMMHPEKAPWPDGMTALFFNVHGT</sequence>
<keyword evidence="2" id="KW-1185">Reference proteome</keyword>
<dbReference type="OrthoDB" id="1306211at2759"/>
<evidence type="ECO:0000313" key="2">
    <source>
        <dbReference type="Proteomes" id="UP000467841"/>
    </source>
</evidence>